<dbReference type="PATRIC" id="fig|909613.9.peg.422"/>
<dbReference type="RefSeq" id="WP_035278155.1">
    <property type="nucleotide sequence ID" value="NZ_AYXG01000016.1"/>
</dbReference>
<dbReference type="PROSITE" id="PS51186">
    <property type="entry name" value="GNAT"/>
    <property type="match status" value="1"/>
</dbReference>
<dbReference type="AlphaFoldDB" id="W7J5M1"/>
<organism evidence="2 3">
    <name type="scientific">Actinokineospora spheciospongiae</name>
    <dbReference type="NCBI Taxonomy" id="909613"/>
    <lineage>
        <taxon>Bacteria</taxon>
        <taxon>Bacillati</taxon>
        <taxon>Actinomycetota</taxon>
        <taxon>Actinomycetes</taxon>
        <taxon>Pseudonocardiales</taxon>
        <taxon>Pseudonocardiaceae</taxon>
        <taxon>Actinokineospora</taxon>
    </lineage>
</organism>
<comment type="caution">
    <text evidence="2">The sequence shown here is derived from an EMBL/GenBank/DDBJ whole genome shotgun (WGS) entry which is preliminary data.</text>
</comment>
<evidence type="ECO:0000259" key="1">
    <source>
        <dbReference type="PROSITE" id="PS51186"/>
    </source>
</evidence>
<dbReference type="EMBL" id="AYXG01000016">
    <property type="protein sequence ID" value="EWC64286.1"/>
    <property type="molecule type" value="Genomic_DNA"/>
</dbReference>
<evidence type="ECO:0000313" key="3">
    <source>
        <dbReference type="Proteomes" id="UP000019277"/>
    </source>
</evidence>
<dbReference type="GO" id="GO:0016747">
    <property type="term" value="F:acyltransferase activity, transferring groups other than amino-acyl groups"/>
    <property type="evidence" value="ECO:0007669"/>
    <property type="project" value="InterPro"/>
</dbReference>
<protein>
    <recommendedName>
        <fullName evidence="1">N-acetyltransferase domain-containing protein</fullName>
    </recommendedName>
</protein>
<dbReference type="Proteomes" id="UP000019277">
    <property type="component" value="Unassembled WGS sequence"/>
</dbReference>
<dbReference type="PANTHER" id="PTHR43138:SF1">
    <property type="entry name" value="N-ACETYLTRANSFERASE ACA1"/>
    <property type="match status" value="1"/>
</dbReference>
<feature type="domain" description="N-acetyltransferase" evidence="1">
    <location>
        <begin position="1"/>
        <end position="159"/>
    </location>
</feature>
<dbReference type="Pfam" id="PF00583">
    <property type="entry name" value="Acetyltransf_1"/>
    <property type="match status" value="1"/>
</dbReference>
<dbReference type="CDD" id="cd04301">
    <property type="entry name" value="NAT_SF"/>
    <property type="match status" value="1"/>
</dbReference>
<reference evidence="2 3" key="1">
    <citation type="journal article" date="2014" name="Genome Announc.">
        <title>Draft Genome Sequence of the Antitrypanosomally Active Sponge-Associated Bacterium Actinokineospora sp. Strain EG49.</title>
        <authorList>
            <person name="Harjes J."/>
            <person name="Ryu T."/>
            <person name="Abdelmohsen U.R."/>
            <person name="Moitinho-Silva L."/>
            <person name="Horn H."/>
            <person name="Ravasi T."/>
            <person name="Hentschel U."/>
        </authorList>
    </citation>
    <scope>NUCLEOTIDE SEQUENCE [LARGE SCALE GENOMIC DNA]</scope>
    <source>
        <strain evidence="2 3">EG49</strain>
    </source>
</reference>
<dbReference type="OrthoDB" id="9788300at2"/>
<dbReference type="InterPro" id="IPR016181">
    <property type="entry name" value="Acyl_CoA_acyltransferase"/>
</dbReference>
<accession>W7J5M1</accession>
<dbReference type="SUPFAM" id="SSF55729">
    <property type="entry name" value="Acyl-CoA N-acyltransferases (Nat)"/>
    <property type="match status" value="1"/>
</dbReference>
<dbReference type="STRING" id="909613.UO65_0409"/>
<name>W7J5M1_9PSEU</name>
<proteinExistence type="predicted"/>
<dbReference type="InterPro" id="IPR000182">
    <property type="entry name" value="GNAT_dom"/>
</dbReference>
<gene>
    <name evidence="2" type="ORF">UO65_0409</name>
</gene>
<dbReference type="eggNOG" id="COG1247">
    <property type="taxonomic scope" value="Bacteria"/>
</dbReference>
<keyword evidence="3" id="KW-1185">Reference proteome</keyword>
<dbReference type="PANTHER" id="PTHR43138">
    <property type="entry name" value="ACETYLTRANSFERASE, GNAT FAMILY"/>
    <property type="match status" value="1"/>
</dbReference>
<evidence type="ECO:0000313" key="2">
    <source>
        <dbReference type="EMBL" id="EWC64286.1"/>
    </source>
</evidence>
<dbReference type="InterPro" id="IPR052742">
    <property type="entry name" value="Mito_N-acetyltransferase"/>
</dbReference>
<sequence>MRIRTAVAEDWPHIWPFMHDIVAAGETYTLDRDLTEPDARALWMAPSPARTLVAVHGEAVVGSARFARNHAGPAAHIANASFLVDPAHAGRGIGRALGERVLVEAEAAGFTAMQFNAVVSTNTAAVRLWTSLGFEVIATLPGGYHHATAGPVGLHIMYRELWAGQAA</sequence>
<dbReference type="Gene3D" id="3.40.630.30">
    <property type="match status" value="1"/>
</dbReference>